<accession>A0AAD3DA08</accession>
<dbReference type="AlphaFoldDB" id="A0AAD3DA08"/>
<gene>
    <name evidence="3" type="ORF">CTEN210_16663</name>
</gene>
<feature type="chain" id="PRO_5042070920" description="Apple domain-containing protein" evidence="2">
    <location>
        <begin position="22"/>
        <end position="289"/>
    </location>
</feature>
<name>A0AAD3DA08_9STRA</name>
<organism evidence="3 4">
    <name type="scientific">Chaetoceros tenuissimus</name>
    <dbReference type="NCBI Taxonomy" id="426638"/>
    <lineage>
        <taxon>Eukaryota</taxon>
        <taxon>Sar</taxon>
        <taxon>Stramenopiles</taxon>
        <taxon>Ochrophyta</taxon>
        <taxon>Bacillariophyta</taxon>
        <taxon>Coscinodiscophyceae</taxon>
        <taxon>Chaetocerotophycidae</taxon>
        <taxon>Chaetocerotales</taxon>
        <taxon>Chaetocerotaceae</taxon>
        <taxon>Chaetoceros</taxon>
    </lineage>
</organism>
<reference evidence="3 4" key="1">
    <citation type="journal article" date="2021" name="Sci. Rep.">
        <title>The genome of the diatom Chaetoceros tenuissimus carries an ancient integrated fragment of an extant virus.</title>
        <authorList>
            <person name="Hongo Y."/>
            <person name="Kimura K."/>
            <person name="Takaki Y."/>
            <person name="Yoshida Y."/>
            <person name="Baba S."/>
            <person name="Kobayashi G."/>
            <person name="Nagasaki K."/>
            <person name="Hano T."/>
            <person name="Tomaru Y."/>
        </authorList>
    </citation>
    <scope>NUCLEOTIDE SEQUENCE [LARGE SCALE GENOMIC DNA]</scope>
    <source>
        <strain evidence="3 4">NIES-3715</strain>
    </source>
</reference>
<proteinExistence type="predicted"/>
<feature type="region of interest" description="Disordered" evidence="1">
    <location>
        <begin position="169"/>
        <end position="199"/>
    </location>
</feature>
<protein>
    <recommendedName>
        <fullName evidence="5">Apple domain-containing protein</fullName>
    </recommendedName>
</protein>
<evidence type="ECO:0000256" key="2">
    <source>
        <dbReference type="SAM" id="SignalP"/>
    </source>
</evidence>
<evidence type="ECO:0000256" key="1">
    <source>
        <dbReference type="SAM" id="MobiDB-lite"/>
    </source>
</evidence>
<evidence type="ECO:0008006" key="5">
    <source>
        <dbReference type="Google" id="ProtNLM"/>
    </source>
</evidence>
<keyword evidence="4" id="KW-1185">Reference proteome</keyword>
<sequence>MYSTLFRIALSIAVIFSRVDATSVSQLHCGISYNEQVEGLAVEECDEICAVDEFCAGYEYSSQSETCLFLYGFEIQAKIEQRKLMLPMMDGLCLRNESEFIRNEFDCMKRELVSVSADMNECIALCDQTCSGLRFNMVEQTCFLYTSISTGNESDICLRSDFITSDVSETETEESNIKTTASPTVKDAPTIPDESELPEKPALNKTNTITCPCFSAADFKESFRTSKLNKERSCRKDENRLWGLEFDDKSFFKINLRKKLCNSNGQQQQISSRRETKACRRLLRKMCSS</sequence>
<dbReference type="Proteomes" id="UP001054902">
    <property type="component" value="Unassembled WGS sequence"/>
</dbReference>
<comment type="caution">
    <text evidence="3">The sequence shown here is derived from an EMBL/GenBank/DDBJ whole genome shotgun (WGS) entry which is preliminary data.</text>
</comment>
<dbReference type="EMBL" id="BLLK01000069">
    <property type="protein sequence ID" value="GFH60187.1"/>
    <property type="molecule type" value="Genomic_DNA"/>
</dbReference>
<evidence type="ECO:0000313" key="3">
    <source>
        <dbReference type="EMBL" id="GFH60187.1"/>
    </source>
</evidence>
<feature type="signal peptide" evidence="2">
    <location>
        <begin position="1"/>
        <end position="21"/>
    </location>
</feature>
<keyword evidence="2" id="KW-0732">Signal</keyword>
<evidence type="ECO:0000313" key="4">
    <source>
        <dbReference type="Proteomes" id="UP001054902"/>
    </source>
</evidence>